<name>A0A812KVK0_SYMPI</name>
<proteinExistence type="predicted"/>
<dbReference type="Proteomes" id="UP000649617">
    <property type="component" value="Unassembled WGS sequence"/>
</dbReference>
<evidence type="ECO:0000313" key="2">
    <source>
        <dbReference type="Proteomes" id="UP000649617"/>
    </source>
</evidence>
<reference evidence="1" key="1">
    <citation type="submission" date="2021-02" db="EMBL/GenBank/DDBJ databases">
        <authorList>
            <person name="Dougan E. K."/>
            <person name="Rhodes N."/>
            <person name="Thang M."/>
            <person name="Chan C."/>
        </authorList>
    </citation>
    <scope>NUCLEOTIDE SEQUENCE</scope>
</reference>
<gene>
    <name evidence="1" type="ORF">SPIL2461_LOCUS3734</name>
</gene>
<dbReference type="AlphaFoldDB" id="A0A812KVK0"/>
<keyword evidence="2" id="KW-1185">Reference proteome</keyword>
<dbReference type="EMBL" id="CAJNIZ010004622">
    <property type="protein sequence ID" value="CAE7234499.1"/>
    <property type="molecule type" value="Genomic_DNA"/>
</dbReference>
<protein>
    <submittedName>
        <fullName evidence="1">Uncharacterized protein</fullName>
    </submittedName>
</protein>
<comment type="caution">
    <text evidence="1">The sequence shown here is derived from an EMBL/GenBank/DDBJ whole genome shotgun (WGS) entry which is preliminary data.</text>
</comment>
<accession>A0A812KVK0</accession>
<evidence type="ECO:0000313" key="1">
    <source>
        <dbReference type="EMBL" id="CAE7234499.1"/>
    </source>
</evidence>
<sequence>MTNLMVAPRYGTAAASRVPSQSLNWQMSSRPRADYDAHVNVRKLGIKDGHLARCRYLLHTTSSRSSVHTSPNAIFCPDGRVCLRRRCSSRQYRGCGISISQQLAADGSRVGLGEMSFEPGSLVAVRTDDTPLADSFSHLHPHIHRGASSSRAEAGRACWC</sequence>
<organism evidence="1 2">
    <name type="scientific">Symbiodinium pilosum</name>
    <name type="common">Dinoflagellate</name>
    <dbReference type="NCBI Taxonomy" id="2952"/>
    <lineage>
        <taxon>Eukaryota</taxon>
        <taxon>Sar</taxon>
        <taxon>Alveolata</taxon>
        <taxon>Dinophyceae</taxon>
        <taxon>Suessiales</taxon>
        <taxon>Symbiodiniaceae</taxon>
        <taxon>Symbiodinium</taxon>
    </lineage>
</organism>